<evidence type="ECO:0000313" key="3">
    <source>
        <dbReference type="Proteomes" id="UP000030661"/>
    </source>
</evidence>
<dbReference type="CDD" id="cd05403">
    <property type="entry name" value="NT_KNTase_like"/>
    <property type="match status" value="1"/>
</dbReference>
<sequence length="71" mass="8073">MTMYSHEFLHDLPVSMAGFLKDVQYAVRTVVPDADVILYGSRARGDARFVSEWDFLILVNQPVSWSLVKAL</sequence>
<dbReference type="EMBL" id="DF820465">
    <property type="protein sequence ID" value="GAK57193.1"/>
    <property type="molecule type" value="Genomic_DNA"/>
</dbReference>
<dbReference type="SUPFAM" id="SSF81301">
    <property type="entry name" value="Nucleotidyltransferase"/>
    <property type="match status" value="1"/>
</dbReference>
<dbReference type="HOGENOM" id="CLU_2731804_0_0_0"/>
<gene>
    <name evidence="2" type="ORF">U27_04158</name>
</gene>
<dbReference type="GO" id="GO:0016779">
    <property type="term" value="F:nucleotidyltransferase activity"/>
    <property type="evidence" value="ECO:0007669"/>
    <property type="project" value="InterPro"/>
</dbReference>
<protein>
    <submittedName>
        <fullName evidence="2">DNA polymerase beta domain protein region</fullName>
    </submittedName>
</protein>
<accession>A0A081BXY8</accession>
<evidence type="ECO:0000313" key="2">
    <source>
        <dbReference type="EMBL" id="GAK57193.1"/>
    </source>
</evidence>
<dbReference type="AlphaFoldDB" id="A0A081BXY8"/>
<dbReference type="Pfam" id="PF01909">
    <property type="entry name" value="NTP_transf_2"/>
    <property type="match status" value="1"/>
</dbReference>
<dbReference type="Proteomes" id="UP000030661">
    <property type="component" value="Unassembled WGS sequence"/>
</dbReference>
<reference evidence="2" key="1">
    <citation type="journal article" date="2015" name="PeerJ">
        <title>First genomic representation of candidate bacterial phylum KSB3 points to enhanced environmental sensing as a trigger of wastewater bulking.</title>
        <authorList>
            <person name="Sekiguchi Y."/>
            <person name="Ohashi A."/>
            <person name="Parks D.H."/>
            <person name="Yamauchi T."/>
            <person name="Tyson G.W."/>
            <person name="Hugenholtz P."/>
        </authorList>
    </citation>
    <scope>NUCLEOTIDE SEQUENCE [LARGE SCALE GENOMIC DNA]</scope>
</reference>
<keyword evidence="3" id="KW-1185">Reference proteome</keyword>
<organism evidence="2">
    <name type="scientific">Vecturithrix granuli</name>
    <dbReference type="NCBI Taxonomy" id="1499967"/>
    <lineage>
        <taxon>Bacteria</taxon>
        <taxon>Candidatus Moduliflexota</taxon>
        <taxon>Candidatus Vecturitrichia</taxon>
        <taxon>Candidatus Vecturitrichales</taxon>
        <taxon>Candidatus Vecturitrichaceae</taxon>
        <taxon>Candidatus Vecturithrix</taxon>
    </lineage>
</organism>
<evidence type="ECO:0000259" key="1">
    <source>
        <dbReference type="Pfam" id="PF01909"/>
    </source>
</evidence>
<dbReference type="Gene3D" id="3.30.460.10">
    <property type="entry name" value="Beta Polymerase, domain 2"/>
    <property type="match status" value="1"/>
</dbReference>
<feature type="domain" description="Polymerase nucleotidyl transferase" evidence="1">
    <location>
        <begin position="26"/>
        <end position="64"/>
    </location>
</feature>
<name>A0A081BXY8_VECG1</name>
<dbReference type="InterPro" id="IPR002934">
    <property type="entry name" value="Polymerase_NTP_transf_dom"/>
</dbReference>
<dbReference type="STRING" id="1499967.U27_04158"/>
<proteinExistence type="predicted"/>
<dbReference type="InterPro" id="IPR043519">
    <property type="entry name" value="NT_sf"/>
</dbReference>